<sequence length="113" mass="12587">MSFSQQQCSEPNHGPTVTLSTSPDSEAPVSGVRHLIPDDTTDDKLNFTGMDNPILLRDLFDFDNDHWVNLYDGFARNHLTEELALCKLLNMDAATDEGVEVDVDEMTSEILTT</sequence>
<evidence type="ECO:0000313" key="4">
    <source>
        <dbReference type="Proteomes" id="UP000736335"/>
    </source>
</evidence>
<accession>A0A9P6HNK5</accession>
<reference evidence="2" key="2">
    <citation type="submission" date="2020-11" db="EMBL/GenBank/DDBJ databases">
        <authorList>
            <consortium name="DOE Joint Genome Institute"/>
            <person name="Kuo A."/>
            <person name="Miyauchi S."/>
            <person name="Kiss E."/>
            <person name="Drula E."/>
            <person name="Kohler A."/>
            <person name="Sanchez-Garcia M."/>
            <person name="Andreopoulos B."/>
            <person name="Barry K.W."/>
            <person name="Bonito G."/>
            <person name="Buee M."/>
            <person name="Carver A."/>
            <person name="Chen C."/>
            <person name="Cichocki N."/>
            <person name="Clum A."/>
            <person name="Culley D."/>
            <person name="Crous P.W."/>
            <person name="Fauchery L."/>
            <person name="Girlanda M."/>
            <person name="Hayes R."/>
            <person name="Keri Z."/>
            <person name="Labutti K."/>
            <person name="Lipzen A."/>
            <person name="Lombard V."/>
            <person name="Magnuson J."/>
            <person name="Maillard F."/>
            <person name="Morin E."/>
            <person name="Murat C."/>
            <person name="Nolan M."/>
            <person name="Ohm R."/>
            <person name="Pangilinan J."/>
            <person name="Pereira M."/>
            <person name="Perotto S."/>
            <person name="Peter M."/>
            <person name="Riley R."/>
            <person name="Sitrit Y."/>
            <person name="Stielow B."/>
            <person name="Szollosi G."/>
            <person name="Zifcakova L."/>
            <person name="Stursova M."/>
            <person name="Spatafora J.W."/>
            <person name="Tedersoo L."/>
            <person name="Vaario L.-M."/>
            <person name="Yamada A."/>
            <person name="Yan M."/>
            <person name="Wang P."/>
            <person name="Xu J."/>
            <person name="Bruns T."/>
            <person name="Baldrian P."/>
            <person name="Vilgalys R."/>
            <person name="Henrissat B."/>
            <person name="Grigoriev I.V."/>
            <person name="Hibbett D."/>
            <person name="Nagy L.G."/>
            <person name="Martin F.M."/>
        </authorList>
    </citation>
    <scope>NUCLEOTIDE SEQUENCE</scope>
    <source>
        <strain evidence="2">UH-Tt-Lm1</strain>
    </source>
</reference>
<dbReference type="AlphaFoldDB" id="A0A9P6HNK5"/>
<organism evidence="2 4">
    <name type="scientific">Thelephora terrestris</name>
    <dbReference type="NCBI Taxonomy" id="56493"/>
    <lineage>
        <taxon>Eukaryota</taxon>
        <taxon>Fungi</taxon>
        <taxon>Dikarya</taxon>
        <taxon>Basidiomycota</taxon>
        <taxon>Agaricomycotina</taxon>
        <taxon>Agaricomycetes</taxon>
        <taxon>Thelephorales</taxon>
        <taxon>Thelephoraceae</taxon>
        <taxon>Thelephora</taxon>
    </lineage>
</organism>
<dbReference type="EMBL" id="WIUZ02000001">
    <property type="protein sequence ID" value="KAF9791904.1"/>
    <property type="molecule type" value="Genomic_DNA"/>
</dbReference>
<name>A0A9P6HNK5_9AGAM</name>
<protein>
    <submittedName>
        <fullName evidence="2">Uncharacterized protein</fullName>
    </submittedName>
</protein>
<evidence type="ECO:0000313" key="2">
    <source>
        <dbReference type="EMBL" id="KAF9791904.1"/>
    </source>
</evidence>
<proteinExistence type="predicted"/>
<gene>
    <name evidence="2" type="ORF">BJ322DRAFT_1015847</name>
    <name evidence="3" type="ORF">BJ322DRAFT_1102438</name>
</gene>
<evidence type="ECO:0000313" key="3">
    <source>
        <dbReference type="EMBL" id="KAF9791905.1"/>
    </source>
</evidence>
<feature type="region of interest" description="Disordered" evidence="1">
    <location>
        <begin position="1"/>
        <end position="38"/>
    </location>
</feature>
<keyword evidence="4" id="KW-1185">Reference proteome</keyword>
<feature type="compositionally biased region" description="Polar residues" evidence="1">
    <location>
        <begin position="1"/>
        <end position="24"/>
    </location>
</feature>
<dbReference type="EMBL" id="WIUZ02000001">
    <property type="protein sequence ID" value="KAF9791905.1"/>
    <property type="molecule type" value="Genomic_DNA"/>
</dbReference>
<comment type="caution">
    <text evidence="2">The sequence shown here is derived from an EMBL/GenBank/DDBJ whole genome shotgun (WGS) entry which is preliminary data.</text>
</comment>
<evidence type="ECO:0000256" key="1">
    <source>
        <dbReference type="SAM" id="MobiDB-lite"/>
    </source>
</evidence>
<reference evidence="2" key="1">
    <citation type="journal article" date="2020" name="Nat. Commun.">
        <title>Large-scale genome sequencing of mycorrhizal fungi provides insights into the early evolution of symbiotic traits.</title>
        <authorList>
            <person name="Miyauchi S."/>
            <person name="Kiss E."/>
            <person name="Kuo A."/>
            <person name="Drula E."/>
            <person name="Kohler A."/>
            <person name="Sanchez-Garcia M."/>
            <person name="Morin E."/>
            <person name="Andreopoulos B."/>
            <person name="Barry K.W."/>
            <person name="Bonito G."/>
            <person name="Buee M."/>
            <person name="Carver A."/>
            <person name="Chen C."/>
            <person name="Cichocki N."/>
            <person name="Clum A."/>
            <person name="Culley D."/>
            <person name="Crous P.W."/>
            <person name="Fauchery L."/>
            <person name="Girlanda M."/>
            <person name="Hayes R.D."/>
            <person name="Keri Z."/>
            <person name="LaButti K."/>
            <person name="Lipzen A."/>
            <person name="Lombard V."/>
            <person name="Magnuson J."/>
            <person name="Maillard F."/>
            <person name="Murat C."/>
            <person name="Nolan M."/>
            <person name="Ohm R.A."/>
            <person name="Pangilinan J."/>
            <person name="Pereira M.F."/>
            <person name="Perotto S."/>
            <person name="Peter M."/>
            <person name="Pfister S."/>
            <person name="Riley R."/>
            <person name="Sitrit Y."/>
            <person name="Stielow J.B."/>
            <person name="Szollosi G."/>
            <person name="Zifcakova L."/>
            <person name="Stursova M."/>
            <person name="Spatafora J.W."/>
            <person name="Tedersoo L."/>
            <person name="Vaario L.M."/>
            <person name="Yamada A."/>
            <person name="Yan M."/>
            <person name="Wang P."/>
            <person name="Xu J."/>
            <person name="Bruns T."/>
            <person name="Baldrian P."/>
            <person name="Vilgalys R."/>
            <person name="Dunand C."/>
            <person name="Henrissat B."/>
            <person name="Grigoriev I.V."/>
            <person name="Hibbett D."/>
            <person name="Nagy L.G."/>
            <person name="Martin F.M."/>
        </authorList>
    </citation>
    <scope>NUCLEOTIDE SEQUENCE</scope>
    <source>
        <strain evidence="2">UH-Tt-Lm1</strain>
    </source>
</reference>
<dbReference type="Proteomes" id="UP000736335">
    <property type="component" value="Unassembled WGS sequence"/>
</dbReference>